<dbReference type="RefSeq" id="WP_255901040.1">
    <property type="nucleotide sequence ID" value="NZ_JAFMZO010000002.1"/>
</dbReference>
<accession>A0ABW4ZNC7</accession>
<dbReference type="EMBL" id="JBHUHZ010000002">
    <property type="protein sequence ID" value="MFD2163346.1"/>
    <property type="molecule type" value="Genomic_DNA"/>
</dbReference>
<protein>
    <submittedName>
        <fullName evidence="1">Baseplate J/gp47 family protein</fullName>
    </submittedName>
</protein>
<sequence>MACGNNKNPLKRGGTSQEQRMLKGMTAGYVSVDERDYADWMVFASEFSTYLNYYDATNKAVGNWKPFFESDVSAVLGSIAIQDVDTYKLEIKSKFDVLKSDEGQLSEKKENLGALFSGILTLCKALDDFLLKLADDNQFKFTILNLIRLKLQPALKRLLAYYKGGRKLGLTKELDHADWRILRLSVVKAQTRIAEGLSSVWFKDSTTWADFYSGITGDKSIYGDPASEAIRKINHAANHNLFKGLFDQFLMAYAKIIKGAEASLVQTLSLNTHTPHYALFLAFLQLFRFSKEHINTLTQSHLDFYYKEVLRLSPRGSTPNKAHILVELAKQADTYLLKQGSLLKAGKDSLGKEVSYAMDKDVVFNKAKVAKLMSVYKGSSSDNHGSVINERRLFASPVSNSADGLGAEIETEYKEWHPYINKTVVDGTLTSINMPLAQIGFAIASSNLSLAEGERLVRVKFSPAFTAQQLVALNSVECYLTTEDGWYKTAAPTWTTSSDGTSSVLSFTIRGDVPAIINYDDAIHGGLFNSNVPLLKVYLTNSNTAAYQYEQLKDIIINNVELEVKVGLDADDNIITGGLKNLFLSNDFGVLDPAKPFLPFGPAPKKGASLVVGSRELFTKKNASLYFNVNWKDLPASSRDIDYEATDTDPDANPQVKVLFLEKGTWTDLDASVSILSDYSSTNSSPNANVSFPSTLLALSEDVTAEYGESYNAYAITSVNGFIKLSLNEGFGHDEYQKQLTKYLIDLAKTDTGGTPTVTEPDEPYTPTIDKISLHYKASVSVDVMDAVGFESRDIQFFHLYPFGEAEQHTGLNGAADISLLPQFEDSVSSVGNTGELYIGLENLQAGQSVSVLFQLLEGTSNPLQDKPDEHLSWSYLSDNEWKAFDGQSVSDATGQLVQSGIVYFVIPGDASIDNTLLPPGYIWLRASVTENAEAVCKALSVDAQAALVTFQPNNNAPDFQDSALPAGSIAKLKEPSSSIKKITQPYPSFGGRSVESTAKYYPRVSERLRHKSRAITIWDYEHLILEAFPAIHKVKCLNHTRFSGTEYNEISPGHVTIITIPDLLNRNDANPLRPYTNQNVLEEIEAFLKKKISCHVQLNVRHPQFEEVRLEFKLKLLSGLEFNYYRELLQQEITEFLTPWAYGNASDIDFGGKIHKSTLINFIEERSYVDFITDVKMYHRTDETSATESPDTDTIEASTTKSILVSAPASKHTIHQLAEAAASADEEDCVDEYNEIQE</sequence>
<organism evidence="1 2">
    <name type="scientific">Paradesertivirga mongoliensis</name>
    <dbReference type="NCBI Taxonomy" id="2100740"/>
    <lineage>
        <taxon>Bacteria</taxon>
        <taxon>Pseudomonadati</taxon>
        <taxon>Bacteroidota</taxon>
        <taxon>Sphingobacteriia</taxon>
        <taxon>Sphingobacteriales</taxon>
        <taxon>Sphingobacteriaceae</taxon>
        <taxon>Paradesertivirga</taxon>
    </lineage>
</organism>
<keyword evidence="2" id="KW-1185">Reference proteome</keyword>
<gene>
    <name evidence="1" type="ORF">ACFSJU_13145</name>
</gene>
<proteinExistence type="predicted"/>
<evidence type="ECO:0000313" key="1">
    <source>
        <dbReference type="EMBL" id="MFD2163346.1"/>
    </source>
</evidence>
<name>A0ABW4ZNC7_9SPHI</name>
<dbReference type="Proteomes" id="UP001597387">
    <property type="component" value="Unassembled WGS sequence"/>
</dbReference>
<comment type="caution">
    <text evidence="1">The sequence shown here is derived from an EMBL/GenBank/DDBJ whole genome shotgun (WGS) entry which is preliminary data.</text>
</comment>
<evidence type="ECO:0000313" key="2">
    <source>
        <dbReference type="Proteomes" id="UP001597387"/>
    </source>
</evidence>
<reference evidence="2" key="1">
    <citation type="journal article" date="2019" name="Int. J. Syst. Evol. Microbiol.">
        <title>The Global Catalogue of Microorganisms (GCM) 10K type strain sequencing project: providing services to taxonomists for standard genome sequencing and annotation.</title>
        <authorList>
            <consortium name="The Broad Institute Genomics Platform"/>
            <consortium name="The Broad Institute Genome Sequencing Center for Infectious Disease"/>
            <person name="Wu L."/>
            <person name="Ma J."/>
        </authorList>
    </citation>
    <scope>NUCLEOTIDE SEQUENCE [LARGE SCALE GENOMIC DNA]</scope>
    <source>
        <strain evidence="2">KCTC 42217</strain>
    </source>
</reference>